<proteinExistence type="predicted"/>
<keyword evidence="8" id="KW-0808">Transferase</keyword>
<evidence type="ECO:0000256" key="7">
    <source>
        <dbReference type="ARBA" id="ARBA00022490"/>
    </source>
</evidence>
<reference evidence="19 20" key="1">
    <citation type="journal article" date="2014" name="Genome Announc.">
        <title>Draft Genome Sequence of Magnetospirillum sp. Strain SO-1, a Freshwater Magnetotactic Bacterium Isolated from the Ol'khovka River, Russia.</title>
        <authorList>
            <person name="Grouzdev D.S."/>
            <person name="Dziuba M.V."/>
            <person name="Sukhacheva M.S."/>
            <person name="Mardanov A.V."/>
            <person name="Beletskiy A.V."/>
            <person name="Kuznetsov B.B."/>
            <person name="Skryabin K.G."/>
        </authorList>
    </citation>
    <scope>NUCLEOTIDE SEQUENCE [LARGE SCALE GENOMIC DNA]</scope>
    <source>
        <strain evidence="19 20">SO-1</strain>
    </source>
</reference>
<dbReference type="Pfam" id="PF13426">
    <property type="entry name" value="PAS_9"/>
    <property type="match status" value="1"/>
</dbReference>
<name>M2YCJ2_9PROT</name>
<keyword evidence="12" id="KW-0902">Two-component regulatory system</keyword>
<dbReference type="GO" id="GO:0046872">
    <property type="term" value="F:metal ion binding"/>
    <property type="evidence" value="ECO:0007669"/>
    <property type="project" value="UniProtKB-KW"/>
</dbReference>
<dbReference type="InterPro" id="IPR005467">
    <property type="entry name" value="His_kinase_dom"/>
</dbReference>
<feature type="domain" description="Histidine kinase" evidence="17">
    <location>
        <begin position="186"/>
        <end position="383"/>
    </location>
</feature>
<dbReference type="Proteomes" id="UP000011744">
    <property type="component" value="Unassembled WGS sequence"/>
</dbReference>
<dbReference type="EC" id="2.7.13.3" evidence="4"/>
<dbReference type="SUPFAM" id="SSF55785">
    <property type="entry name" value="PYP-like sensor domain (PAS domain)"/>
    <property type="match status" value="1"/>
</dbReference>
<dbReference type="CDD" id="cd16917">
    <property type="entry name" value="HATPase_UhpB-NarQ-NarX-like"/>
    <property type="match status" value="1"/>
</dbReference>
<evidence type="ECO:0000313" key="20">
    <source>
        <dbReference type="Proteomes" id="UP000011744"/>
    </source>
</evidence>
<dbReference type="GO" id="GO:0046983">
    <property type="term" value="F:protein dimerization activity"/>
    <property type="evidence" value="ECO:0007669"/>
    <property type="project" value="InterPro"/>
</dbReference>
<dbReference type="GO" id="GO:0005737">
    <property type="term" value="C:cytoplasm"/>
    <property type="evidence" value="ECO:0007669"/>
    <property type="project" value="UniProtKB-SubCell"/>
</dbReference>
<evidence type="ECO:0000313" key="19">
    <source>
        <dbReference type="EMBL" id="EME70701.1"/>
    </source>
</evidence>
<dbReference type="Gene3D" id="1.20.5.1930">
    <property type="match status" value="1"/>
</dbReference>
<dbReference type="AlphaFoldDB" id="M2YCJ2"/>
<evidence type="ECO:0000256" key="13">
    <source>
        <dbReference type="ARBA" id="ARBA00023014"/>
    </source>
</evidence>
<comment type="cofactor">
    <cofactor evidence="2">
        <name>[4Fe-4S] cluster</name>
        <dbReference type="ChEBI" id="CHEBI:49883"/>
    </cofactor>
</comment>
<dbReference type="Gene3D" id="3.30.565.10">
    <property type="entry name" value="Histidine kinase-like ATPase, C-terminal domain"/>
    <property type="match status" value="1"/>
</dbReference>
<evidence type="ECO:0000256" key="16">
    <source>
        <dbReference type="SAM" id="Coils"/>
    </source>
</evidence>
<evidence type="ECO:0000256" key="11">
    <source>
        <dbReference type="ARBA" id="ARBA00023004"/>
    </source>
</evidence>
<dbReference type="InterPro" id="IPR035965">
    <property type="entry name" value="PAS-like_dom_sf"/>
</dbReference>
<dbReference type="GO" id="GO:0000155">
    <property type="term" value="F:phosphorelay sensor kinase activity"/>
    <property type="evidence" value="ECO:0007669"/>
    <property type="project" value="InterPro"/>
</dbReference>
<evidence type="ECO:0000256" key="9">
    <source>
        <dbReference type="ARBA" id="ARBA00022723"/>
    </source>
</evidence>
<keyword evidence="16" id="KW-0175">Coiled coil</keyword>
<dbReference type="PROSITE" id="PS50113">
    <property type="entry name" value="PAC"/>
    <property type="match status" value="1"/>
</dbReference>
<dbReference type="GO" id="GO:0016020">
    <property type="term" value="C:membrane"/>
    <property type="evidence" value="ECO:0007669"/>
    <property type="project" value="InterPro"/>
</dbReference>
<evidence type="ECO:0000256" key="15">
    <source>
        <dbReference type="ARBA" id="ARBA00030800"/>
    </source>
</evidence>
<dbReference type="EMBL" id="AONQ01000013">
    <property type="protein sequence ID" value="EME70701.1"/>
    <property type="molecule type" value="Genomic_DNA"/>
</dbReference>
<dbReference type="InterPro" id="IPR000014">
    <property type="entry name" value="PAS"/>
</dbReference>
<keyword evidence="9" id="KW-0479">Metal-binding</keyword>
<dbReference type="InterPro" id="IPR000700">
    <property type="entry name" value="PAS-assoc_C"/>
</dbReference>
<evidence type="ECO:0000256" key="5">
    <source>
        <dbReference type="ARBA" id="ARBA00017322"/>
    </source>
</evidence>
<dbReference type="PROSITE" id="PS50109">
    <property type="entry name" value="HIS_KIN"/>
    <property type="match status" value="1"/>
</dbReference>
<keyword evidence="20" id="KW-1185">Reference proteome</keyword>
<evidence type="ECO:0000256" key="10">
    <source>
        <dbReference type="ARBA" id="ARBA00022777"/>
    </source>
</evidence>
<evidence type="ECO:0000259" key="17">
    <source>
        <dbReference type="PROSITE" id="PS50109"/>
    </source>
</evidence>
<dbReference type="SMART" id="SM00387">
    <property type="entry name" value="HATPase_c"/>
    <property type="match status" value="1"/>
</dbReference>
<dbReference type="PATRIC" id="fig|1244869.3.peg.1321"/>
<accession>M2YCJ2</accession>
<evidence type="ECO:0000256" key="12">
    <source>
        <dbReference type="ARBA" id="ARBA00023012"/>
    </source>
</evidence>
<comment type="subcellular location">
    <subcellularLocation>
        <location evidence="3">Cytoplasm</location>
    </subcellularLocation>
</comment>
<dbReference type="Pfam" id="PF02518">
    <property type="entry name" value="HATPase_c"/>
    <property type="match status" value="1"/>
</dbReference>
<protein>
    <recommendedName>
        <fullName evidence="5">Oxygen sensor histidine kinase NreB</fullName>
        <ecNumber evidence="4">2.7.13.3</ecNumber>
    </recommendedName>
    <alternativeName>
        <fullName evidence="15">Nitrogen regulation protein B</fullName>
    </alternativeName>
</protein>
<evidence type="ECO:0000256" key="1">
    <source>
        <dbReference type="ARBA" id="ARBA00000085"/>
    </source>
</evidence>
<sequence length="388" mass="42545">MLPSAERLLHELRVHQIELEMQNEELRRAQLALEESRDRYVDLYDFAPVGYVTLSGNGLIQDINLTATTLLGMDRIGLWQTRFSALVAVEDCDCWHRFLMSVMRDADKTRRSVELSLVRHDGRSFHAQLDCVRIAGDAQDSSLRIALTDITARKQAEAEQRAVLQMEHLRQLAVEEMLTEQRERHAIATDLHDGLGQTLHVARIKLGTLAKGVAAGSGVTSQIDELSGLLAEASREVRSLTSKLSPPALMDLGLVPALSWLAAEMERVYGLTVSVDDDGAPKPLTQSQAAILFRAVRELLINVAKHAGTAAARVEIRTIGRQLRLIVEDKGSGIGNWRGTVMDGKGFGLPSVHERTAFLGGTMGVKTSPGDGTTVILEIPLESPERAP</sequence>
<evidence type="ECO:0000256" key="4">
    <source>
        <dbReference type="ARBA" id="ARBA00012438"/>
    </source>
</evidence>
<dbReference type="InterPro" id="IPR011712">
    <property type="entry name" value="Sig_transdc_His_kin_sub3_dim/P"/>
</dbReference>
<dbReference type="InterPro" id="IPR036890">
    <property type="entry name" value="HATPase_C_sf"/>
</dbReference>
<dbReference type="PANTHER" id="PTHR24421">
    <property type="entry name" value="NITRATE/NITRITE SENSOR PROTEIN NARX-RELATED"/>
    <property type="match status" value="1"/>
</dbReference>
<evidence type="ECO:0000256" key="6">
    <source>
        <dbReference type="ARBA" id="ARBA00022485"/>
    </source>
</evidence>
<dbReference type="InterPro" id="IPR004358">
    <property type="entry name" value="Sig_transdc_His_kin-like_C"/>
</dbReference>
<organism evidence="19 20">
    <name type="scientific">Paramagnetospirillum caucaseum</name>
    <dbReference type="NCBI Taxonomy" id="1244869"/>
    <lineage>
        <taxon>Bacteria</taxon>
        <taxon>Pseudomonadati</taxon>
        <taxon>Pseudomonadota</taxon>
        <taxon>Alphaproteobacteria</taxon>
        <taxon>Rhodospirillales</taxon>
        <taxon>Magnetospirillaceae</taxon>
        <taxon>Paramagnetospirillum</taxon>
    </lineage>
</organism>
<dbReference type="GO" id="GO:0051539">
    <property type="term" value="F:4 iron, 4 sulfur cluster binding"/>
    <property type="evidence" value="ECO:0007669"/>
    <property type="project" value="UniProtKB-KW"/>
</dbReference>
<evidence type="ECO:0000259" key="18">
    <source>
        <dbReference type="PROSITE" id="PS50113"/>
    </source>
</evidence>
<dbReference type="eggNOG" id="COG4585">
    <property type="taxonomic scope" value="Bacteria"/>
</dbReference>
<dbReference type="NCBIfam" id="TIGR00229">
    <property type="entry name" value="sensory_box"/>
    <property type="match status" value="1"/>
</dbReference>
<dbReference type="Gene3D" id="3.30.450.20">
    <property type="entry name" value="PAS domain"/>
    <property type="match status" value="1"/>
</dbReference>
<comment type="function">
    <text evidence="14">Member of the two-component regulatory system NreB/NreC involved in the control of dissimilatory nitrate/nitrite reduction in response to oxygen. NreB functions as a direct oxygen sensor histidine kinase which is autophosphorylated, in the absence of oxygen, probably at the conserved histidine residue, and transfers its phosphate group probably to a conserved aspartate residue of NreC. NreB/NreC activates the expression of the nitrate (narGHJI) and nitrite (nir) reductase operons, as well as the putative nitrate transporter gene narT.</text>
</comment>
<keyword evidence="7" id="KW-0963">Cytoplasm</keyword>
<evidence type="ECO:0000256" key="3">
    <source>
        <dbReference type="ARBA" id="ARBA00004496"/>
    </source>
</evidence>
<keyword evidence="6" id="KW-0004">4Fe-4S</keyword>
<feature type="coiled-coil region" evidence="16">
    <location>
        <begin position="5"/>
        <end position="39"/>
    </location>
</feature>
<dbReference type="SUPFAM" id="SSF55874">
    <property type="entry name" value="ATPase domain of HSP90 chaperone/DNA topoisomerase II/histidine kinase"/>
    <property type="match status" value="1"/>
</dbReference>
<keyword evidence="10 19" id="KW-0418">Kinase</keyword>
<dbReference type="InterPro" id="IPR050482">
    <property type="entry name" value="Sensor_HK_TwoCompSys"/>
</dbReference>
<dbReference type="PRINTS" id="PR00344">
    <property type="entry name" value="BCTRLSENSOR"/>
</dbReference>
<dbReference type="PANTHER" id="PTHR24421:SF58">
    <property type="entry name" value="SIGNAL TRANSDUCTION HISTIDINE-PROTEIN KINASE_PHOSPHATASE UHPB"/>
    <property type="match status" value="1"/>
</dbReference>
<keyword evidence="13" id="KW-0411">Iron-sulfur</keyword>
<evidence type="ECO:0000256" key="2">
    <source>
        <dbReference type="ARBA" id="ARBA00001966"/>
    </source>
</evidence>
<comment type="caution">
    <text evidence="19">The sequence shown here is derived from an EMBL/GenBank/DDBJ whole genome shotgun (WGS) entry which is preliminary data.</text>
</comment>
<dbReference type="InterPro" id="IPR003594">
    <property type="entry name" value="HATPase_dom"/>
</dbReference>
<keyword evidence="11" id="KW-0408">Iron</keyword>
<dbReference type="STRING" id="1244869.H261_06566"/>
<evidence type="ECO:0000256" key="14">
    <source>
        <dbReference type="ARBA" id="ARBA00024827"/>
    </source>
</evidence>
<gene>
    <name evidence="19" type="ORF">H261_06566</name>
</gene>
<comment type="catalytic activity">
    <reaction evidence="1">
        <text>ATP + protein L-histidine = ADP + protein N-phospho-L-histidine.</text>
        <dbReference type="EC" id="2.7.13.3"/>
    </reaction>
</comment>
<feature type="domain" description="PAC" evidence="18">
    <location>
        <begin position="111"/>
        <end position="162"/>
    </location>
</feature>
<evidence type="ECO:0000256" key="8">
    <source>
        <dbReference type="ARBA" id="ARBA00022679"/>
    </source>
</evidence>
<dbReference type="Pfam" id="PF07730">
    <property type="entry name" value="HisKA_3"/>
    <property type="match status" value="1"/>
</dbReference>